<evidence type="ECO:0000256" key="4">
    <source>
        <dbReference type="ARBA" id="ARBA00022970"/>
    </source>
</evidence>
<feature type="domain" description="Leucine-binding protein" evidence="5">
    <location>
        <begin position="36"/>
        <end position="349"/>
    </location>
</feature>
<dbReference type="InterPro" id="IPR051010">
    <property type="entry name" value="BCAA_transport"/>
</dbReference>
<evidence type="ECO:0000313" key="6">
    <source>
        <dbReference type="EMBL" id="TMJ06591.1"/>
    </source>
</evidence>
<protein>
    <submittedName>
        <fullName evidence="6">ABC transporter substrate-binding protein</fullName>
    </submittedName>
</protein>
<dbReference type="InterPro" id="IPR028081">
    <property type="entry name" value="Leu-bd"/>
</dbReference>
<dbReference type="Pfam" id="PF13458">
    <property type="entry name" value="Peripla_BP_6"/>
    <property type="match status" value="1"/>
</dbReference>
<organism evidence="6 7">
    <name type="scientific">Candidatus Segetimicrobium genomatis</name>
    <dbReference type="NCBI Taxonomy" id="2569760"/>
    <lineage>
        <taxon>Bacteria</taxon>
        <taxon>Bacillati</taxon>
        <taxon>Candidatus Sysuimicrobiota</taxon>
        <taxon>Candidatus Sysuimicrobiia</taxon>
        <taxon>Candidatus Sysuimicrobiales</taxon>
        <taxon>Candidatus Segetimicrobiaceae</taxon>
        <taxon>Candidatus Segetimicrobium</taxon>
    </lineage>
</organism>
<keyword evidence="2" id="KW-0813">Transport</keyword>
<evidence type="ECO:0000256" key="3">
    <source>
        <dbReference type="ARBA" id="ARBA00022729"/>
    </source>
</evidence>
<dbReference type="Gene3D" id="3.40.50.2300">
    <property type="match status" value="2"/>
</dbReference>
<dbReference type="EMBL" id="VBAL01000011">
    <property type="protein sequence ID" value="TMJ06591.1"/>
    <property type="molecule type" value="Genomic_DNA"/>
</dbReference>
<comment type="similarity">
    <text evidence="1">Belongs to the leucine-binding protein family.</text>
</comment>
<evidence type="ECO:0000259" key="5">
    <source>
        <dbReference type="Pfam" id="PF13458"/>
    </source>
</evidence>
<name>A0A537LF04_9BACT</name>
<dbReference type="PANTHER" id="PTHR30483">
    <property type="entry name" value="LEUCINE-SPECIFIC-BINDING PROTEIN"/>
    <property type="match status" value="1"/>
</dbReference>
<keyword evidence="4" id="KW-0029">Amino-acid transport</keyword>
<reference evidence="6 7" key="1">
    <citation type="journal article" date="2019" name="Nat. Microbiol.">
        <title>Mediterranean grassland soil C-N compound turnover is dependent on rainfall and depth, and is mediated by genomically divergent microorganisms.</title>
        <authorList>
            <person name="Diamond S."/>
            <person name="Andeer P.F."/>
            <person name="Li Z."/>
            <person name="Crits-Christoph A."/>
            <person name="Burstein D."/>
            <person name="Anantharaman K."/>
            <person name="Lane K.R."/>
            <person name="Thomas B.C."/>
            <person name="Pan C."/>
            <person name="Northen T.R."/>
            <person name="Banfield J.F."/>
        </authorList>
    </citation>
    <scope>NUCLEOTIDE SEQUENCE [LARGE SCALE GENOMIC DNA]</scope>
    <source>
        <strain evidence="6">NP_4</strain>
    </source>
</reference>
<keyword evidence="3" id="KW-0732">Signal</keyword>
<evidence type="ECO:0000256" key="2">
    <source>
        <dbReference type="ARBA" id="ARBA00022448"/>
    </source>
</evidence>
<dbReference type="InterPro" id="IPR000709">
    <property type="entry name" value="Leu_Ile_Val-bd"/>
</dbReference>
<dbReference type="GO" id="GO:0006865">
    <property type="term" value="P:amino acid transport"/>
    <property type="evidence" value="ECO:0007669"/>
    <property type="project" value="UniProtKB-KW"/>
</dbReference>
<dbReference type="AlphaFoldDB" id="A0A537LF04"/>
<dbReference type="PANTHER" id="PTHR30483:SF6">
    <property type="entry name" value="PERIPLASMIC BINDING PROTEIN OF ABC TRANSPORTER FOR NATURAL AMINO ACIDS"/>
    <property type="match status" value="1"/>
</dbReference>
<accession>A0A537LF04</accession>
<dbReference type="InterPro" id="IPR028082">
    <property type="entry name" value="Peripla_BP_I"/>
</dbReference>
<dbReference type="Proteomes" id="UP000319353">
    <property type="component" value="Unassembled WGS sequence"/>
</dbReference>
<dbReference type="SUPFAM" id="SSF53822">
    <property type="entry name" value="Periplasmic binding protein-like I"/>
    <property type="match status" value="1"/>
</dbReference>
<comment type="caution">
    <text evidence="6">The sequence shown here is derived from an EMBL/GenBank/DDBJ whole genome shotgun (WGS) entry which is preliminary data.</text>
</comment>
<sequence length="385" mass="40867">MKAVERTYIVAGIIVTALIVAATTGPTSGLAAADGTVKVGVIEMLTGGSAFYGNAVLEGIKVAEAEINASGGINGKKLQLAIMDNASDNAQAAALSAQLANDKSIPVGITPTYQPNFNAACARANAAGFPMVSAQSGPPDPKNNPRGWCWTMTTDPVAQATYTFQTLKAKKGWQRFVMVYDQDNGYVAFQRPNIRESAKAAGVDLQEVGVAAGTSDFGPQITRARNANADAVFPFFTIEDAARFMKQARERGLATPWFDPVSQLTSKRLPQLSGGAATGLLASTPQSADDILSFKAFLTSYAKLNGKELDDPTYTGFGYDALRLIAMAMKDAGTTTDRAAIKAQINKYKTPCFSICFTGRQDIGAFLAGRFYLVTLLADKGFVRF</sequence>
<evidence type="ECO:0000313" key="7">
    <source>
        <dbReference type="Proteomes" id="UP000319353"/>
    </source>
</evidence>
<gene>
    <name evidence="6" type="ORF">E6H01_01130</name>
</gene>
<proteinExistence type="inferred from homology"/>
<dbReference type="PRINTS" id="PR00337">
    <property type="entry name" value="LEUILEVALBP"/>
</dbReference>
<evidence type="ECO:0000256" key="1">
    <source>
        <dbReference type="ARBA" id="ARBA00010062"/>
    </source>
</evidence>